<evidence type="ECO:0000256" key="1">
    <source>
        <dbReference type="ARBA" id="ARBA00022438"/>
    </source>
</evidence>
<dbReference type="Gene3D" id="3.90.230.10">
    <property type="entry name" value="Creatinase/methionine aminopeptidase superfamily"/>
    <property type="match status" value="1"/>
</dbReference>
<evidence type="ECO:0000256" key="3">
    <source>
        <dbReference type="ARBA" id="ARBA00022723"/>
    </source>
</evidence>
<sequence>MSRALVTGTVAALRRCGGLPSPRQCSLPPSCSTLSWSASSLGLPQPVALPRRCVSLSALMRKKQQFGDFDLVLPAQVTREDVHALVPKHIERPPYFDSGVVLDPPSKIDIKTKHDIVKMRAAGQLARKALDYAGSLVKPGVTTHEIDAKVREFIFAHNAFPSPLNYMGFPKSICTSVNNIACHGIPDARELLEGDMINIDVTVYLGGFHGDTNRSFPVGQVDATAVKLIQTATQALQLAIAVCGPDRPFSDIGSVVGPSGFAINYRLVGHGIGRHFHEPPNVLHYDNSLPLKMTPGMVFTIEPIIHEGKSKTTTLEDGWTVCSLDGGRAVAAEHTIAITDTAYEILTDLPTEASPSS</sequence>
<dbReference type="OMA" id="SSKMYVM"/>
<dbReference type="CDD" id="cd01086">
    <property type="entry name" value="MetAP1"/>
    <property type="match status" value="1"/>
</dbReference>
<evidence type="ECO:0000256" key="5">
    <source>
        <dbReference type="HAMAP-Rule" id="MF_03174"/>
    </source>
</evidence>
<feature type="binding site" evidence="5">
    <location>
        <position position="333"/>
    </location>
    <ligand>
        <name>a divalent metal cation</name>
        <dbReference type="ChEBI" id="CHEBI:60240"/>
        <label>2</label>
        <note>catalytic</note>
    </ligand>
</feature>
<dbReference type="PRINTS" id="PR00599">
    <property type="entry name" value="MAPEPTIDASE"/>
</dbReference>
<dbReference type="OrthoDB" id="3209743at2759"/>
<dbReference type="eggNOG" id="KOG2738">
    <property type="taxonomic scope" value="Eukaryota"/>
</dbReference>
<feature type="binding site" evidence="5">
    <location>
        <position position="211"/>
    </location>
    <ligand>
        <name>a divalent metal cation</name>
        <dbReference type="ChEBI" id="CHEBI:60240"/>
        <label>1</label>
    </ligand>
</feature>
<comment type="similarity">
    <text evidence="5">Belongs to the peptidase M24A family. Methionine aminopeptidase type 1 subfamily.</text>
</comment>
<feature type="binding site" evidence="5">
    <location>
        <position position="200"/>
    </location>
    <ligand>
        <name>a divalent metal cation</name>
        <dbReference type="ChEBI" id="CHEBI:60240"/>
        <label>1</label>
    </ligand>
</feature>
<feature type="binding site" evidence="5">
    <location>
        <position position="277"/>
    </location>
    <ligand>
        <name>substrate</name>
    </ligand>
</feature>
<evidence type="ECO:0000259" key="7">
    <source>
        <dbReference type="Pfam" id="PF00557"/>
    </source>
</evidence>
<dbReference type="GO" id="GO:0004239">
    <property type="term" value="F:initiator methionyl aminopeptidase activity"/>
    <property type="evidence" value="ECO:0007669"/>
    <property type="project" value="UniProtKB-UniRule"/>
</dbReference>
<organism evidence="8 9">
    <name type="scientific">Capsaspora owczarzaki (strain ATCC 30864)</name>
    <dbReference type="NCBI Taxonomy" id="595528"/>
    <lineage>
        <taxon>Eukaryota</taxon>
        <taxon>Filasterea</taxon>
        <taxon>Capsaspora</taxon>
    </lineage>
</organism>
<dbReference type="EMBL" id="KE346368">
    <property type="protein sequence ID" value="KJE95105.1"/>
    <property type="molecule type" value="Genomic_DNA"/>
</dbReference>
<feature type="binding site" evidence="5">
    <location>
        <position position="211"/>
    </location>
    <ligand>
        <name>a divalent metal cation</name>
        <dbReference type="ChEBI" id="CHEBI:60240"/>
        <label>2</label>
        <note>catalytic</note>
    </ligand>
</feature>
<evidence type="ECO:0000256" key="2">
    <source>
        <dbReference type="ARBA" id="ARBA00022670"/>
    </source>
</evidence>
<dbReference type="AlphaFoldDB" id="A0A0D2WSI2"/>
<comment type="cofactor">
    <cofactor evidence="5">
        <name>Co(2+)</name>
        <dbReference type="ChEBI" id="CHEBI:48828"/>
    </cofactor>
    <cofactor evidence="5">
        <name>Zn(2+)</name>
        <dbReference type="ChEBI" id="CHEBI:29105"/>
    </cofactor>
    <cofactor evidence="5">
        <name>Mn(2+)</name>
        <dbReference type="ChEBI" id="CHEBI:29035"/>
    </cofactor>
    <cofactor evidence="5">
        <name>Fe(2+)</name>
        <dbReference type="ChEBI" id="CHEBI:29033"/>
    </cofactor>
    <text evidence="5">Binds 2 divalent metal cations per subunit. Has a high-affinity and a low affinity metal-binding site. The true nature of the physiological cofactor is under debate. The enzyme is active with cobalt, zinc, manganese or divalent iron ions. Most likely, methionine aminopeptidases function as mononuclear Fe(2+)-metalloproteases under physiological conditions, and the catalytically relevant metal-binding site has been assigned to the histidine-containing high-affinity site.</text>
</comment>
<dbReference type="InterPro" id="IPR002467">
    <property type="entry name" value="Pept_M24A_MAP1"/>
</dbReference>
<proteinExistence type="inferred from homology"/>
<gene>
    <name evidence="8" type="ORF">CAOG_005594</name>
</gene>
<keyword evidence="2 5" id="KW-0645">Protease</keyword>
<dbReference type="GO" id="GO:0006508">
    <property type="term" value="P:proteolysis"/>
    <property type="evidence" value="ECO:0007669"/>
    <property type="project" value="UniProtKB-KW"/>
</dbReference>
<name>A0A0D2WSI2_CAPO3</name>
<feature type="binding site" evidence="5">
    <location>
        <position position="183"/>
    </location>
    <ligand>
        <name>substrate</name>
    </ligand>
</feature>
<dbReference type="Proteomes" id="UP000008743">
    <property type="component" value="Unassembled WGS sequence"/>
</dbReference>
<dbReference type="InterPro" id="IPR036005">
    <property type="entry name" value="Creatinase/aminopeptidase-like"/>
</dbReference>
<keyword evidence="4 5" id="KW-0378">Hydrolase</keyword>
<accession>A0A0D2WSI2</accession>
<dbReference type="GO" id="GO:0070006">
    <property type="term" value="F:metalloaminopeptidase activity"/>
    <property type="evidence" value="ECO:0007669"/>
    <property type="project" value="UniProtKB-UniRule"/>
</dbReference>
<dbReference type="Pfam" id="PF00557">
    <property type="entry name" value="Peptidase_M24"/>
    <property type="match status" value="1"/>
</dbReference>
<evidence type="ECO:0000313" key="9">
    <source>
        <dbReference type="Proteomes" id="UP000008743"/>
    </source>
</evidence>
<feature type="binding site" evidence="5">
    <location>
        <position position="302"/>
    </location>
    <ligand>
        <name>a divalent metal cation</name>
        <dbReference type="ChEBI" id="CHEBI:60240"/>
        <label>2</label>
        <note>catalytic</note>
    </ligand>
</feature>
<evidence type="ECO:0000313" key="8">
    <source>
        <dbReference type="EMBL" id="KJE95105.1"/>
    </source>
</evidence>
<keyword evidence="1 5" id="KW-0031">Aminopeptidase</keyword>
<dbReference type="HAMAP" id="MF_01974">
    <property type="entry name" value="MetAP_1"/>
    <property type="match status" value="1"/>
</dbReference>
<feature type="binding site" evidence="5">
    <location>
        <position position="333"/>
    </location>
    <ligand>
        <name>a divalent metal cation</name>
        <dbReference type="ChEBI" id="CHEBI:60240"/>
        <label>1</label>
    </ligand>
</feature>
<evidence type="ECO:0000256" key="4">
    <source>
        <dbReference type="ARBA" id="ARBA00022801"/>
    </source>
</evidence>
<evidence type="ECO:0000256" key="6">
    <source>
        <dbReference type="RuleBase" id="RU003653"/>
    </source>
</evidence>
<comment type="catalytic activity">
    <reaction evidence="5 6">
        <text>Release of N-terminal amino acids, preferentially methionine, from peptides and arylamides.</text>
        <dbReference type="EC" id="3.4.11.18"/>
    </reaction>
</comment>
<keyword evidence="3 5" id="KW-0479">Metal-binding</keyword>
<feature type="domain" description="Peptidase M24" evidence="7">
    <location>
        <begin position="118"/>
        <end position="340"/>
    </location>
</feature>
<dbReference type="EC" id="3.4.11.18" evidence="6"/>
<comment type="function">
    <text evidence="6">Cotranslationally removes the N-terminal methionine from nascent proteins. The N-terminal methionine is often cleaved when the second residue in the primary sequence is small and uncharged (Met-Ala-, Cys, Gly, Pro, Ser, Thr, or Val).</text>
</comment>
<reference evidence="9" key="1">
    <citation type="submission" date="2011-02" db="EMBL/GenBank/DDBJ databases">
        <title>The Genome Sequence of Capsaspora owczarzaki ATCC 30864.</title>
        <authorList>
            <person name="Russ C."/>
            <person name="Cuomo C."/>
            <person name="Burger G."/>
            <person name="Gray M.W."/>
            <person name="Holland P.W.H."/>
            <person name="King N."/>
            <person name="Lang F.B.F."/>
            <person name="Roger A.J."/>
            <person name="Ruiz-Trillo I."/>
            <person name="Young S.K."/>
            <person name="Zeng Q."/>
            <person name="Gargeya S."/>
            <person name="Alvarado L."/>
            <person name="Berlin A."/>
            <person name="Chapman S.B."/>
            <person name="Chen Z."/>
            <person name="Freedman E."/>
            <person name="Gellesch M."/>
            <person name="Goldberg J."/>
            <person name="Griggs A."/>
            <person name="Gujja S."/>
            <person name="Heilman E."/>
            <person name="Heiman D."/>
            <person name="Howarth C."/>
            <person name="Mehta T."/>
            <person name="Neiman D."/>
            <person name="Pearson M."/>
            <person name="Roberts A."/>
            <person name="Saif S."/>
            <person name="Shea T."/>
            <person name="Shenoy N."/>
            <person name="Sisk P."/>
            <person name="Stolte C."/>
            <person name="Sykes S."/>
            <person name="White J."/>
            <person name="Yandava C."/>
            <person name="Haas B."/>
            <person name="Nusbaum C."/>
            <person name="Birren B."/>
        </authorList>
    </citation>
    <scope>NUCLEOTIDE SEQUENCE</scope>
    <source>
        <strain evidence="9">ATCC 30864</strain>
    </source>
</reference>
<feature type="binding site" evidence="5">
    <location>
        <position position="270"/>
    </location>
    <ligand>
        <name>a divalent metal cation</name>
        <dbReference type="ChEBI" id="CHEBI:60240"/>
        <label>2</label>
        <note>catalytic</note>
    </ligand>
</feature>
<dbReference type="PANTHER" id="PTHR43330">
    <property type="entry name" value="METHIONINE AMINOPEPTIDASE"/>
    <property type="match status" value="1"/>
</dbReference>
<dbReference type="NCBIfam" id="TIGR00500">
    <property type="entry name" value="met_pdase_I"/>
    <property type="match status" value="1"/>
</dbReference>
<keyword evidence="9" id="KW-1185">Reference proteome</keyword>
<protein>
    <recommendedName>
        <fullName evidence="6">Methionine aminopeptidase</fullName>
        <ecNumber evidence="6">3.4.11.18</ecNumber>
    </recommendedName>
</protein>
<dbReference type="STRING" id="595528.A0A0D2WSI2"/>
<dbReference type="InParanoid" id="A0A0D2WSI2"/>
<dbReference type="PANTHER" id="PTHR43330:SF8">
    <property type="entry name" value="METHIONINE AMINOPEPTIDASE 1D, MITOCHONDRIAL"/>
    <property type="match status" value="1"/>
</dbReference>
<dbReference type="InterPro" id="IPR000994">
    <property type="entry name" value="Pept_M24"/>
</dbReference>
<dbReference type="GO" id="GO:0046872">
    <property type="term" value="F:metal ion binding"/>
    <property type="evidence" value="ECO:0007669"/>
    <property type="project" value="UniProtKB-UniRule"/>
</dbReference>
<dbReference type="SUPFAM" id="SSF55920">
    <property type="entry name" value="Creatinase/aminopeptidase"/>
    <property type="match status" value="1"/>
</dbReference>
<dbReference type="PhylomeDB" id="A0A0D2WSI2"/>
<dbReference type="InterPro" id="IPR001714">
    <property type="entry name" value="Pept_M24_MAP"/>
</dbReference>